<evidence type="ECO:0000313" key="1">
    <source>
        <dbReference type="EMBL" id="JAD77436.1"/>
    </source>
</evidence>
<reference evidence="1" key="2">
    <citation type="journal article" date="2015" name="Data Brief">
        <title>Shoot transcriptome of the giant reed, Arundo donax.</title>
        <authorList>
            <person name="Barrero R.A."/>
            <person name="Guerrero F.D."/>
            <person name="Moolhuijzen P."/>
            <person name="Goolsby J.A."/>
            <person name="Tidwell J."/>
            <person name="Bellgard S.E."/>
            <person name="Bellgard M.I."/>
        </authorList>
    </citation>
    <scope>NUCLEOTIDE SEQUENCE</scope>
    <source>
        <tissue evidence="1">Shoot tissue taken approximately 20 cm above the soil surface</tissue>
    </source>
</reference>
<dbReference type="AlphaFoldDB" id="A0A0A9CPB5"/>
<reference evidence="1" key="1">
    <citation type="submission" date="2014-09" db="EMBL/GenBank/DDBJ databases">
        <authorList>
            <person name="Magalhaes I.L.F."/>
            <person name="Oliveira U."/>
            <person name="Santos F.R."/>
            <person name="Vidigal T.H.D.A."/>
            <person name="Brescovit A.D."/>
            <person name="Santos A.J."/>
        </authorList>
    </citation>
    <scope>NUCLEOTIDE SEQUENCE</scope>
    <source>
        <tissue evidence="1">Shoot tissue taken approximately 20 cm above the soil surface</tissue>
    </source>
</reference>
<organism evidence="1">
    <name type="scientific">Arundo donax</name>
    <name type="common">Giant reed</name>
    <name type="synonym">Donax arundinaceus</name>
    <dbReference type="NCBI Taxonomy" id="35708"/>
    <lineage>
        <taxon>Eukaryota</taxon>
        <taxon>Viridiplantae</taxon>
        <taxon>Streptophyta</taxon>
        <taxon>Embryophyta</taxon>
        <taxon>Tracheophyta</taxon>
        <taxon>Spermatophyta</taxon>
        <taxon>Magnoliopsida</taxon>
        <taxon>Liliopsida</taxon>
        <taxon>Poales</taxon>
        <taxon>Poaceae</taxon>
        <taxon>PACMAD clade</taxon>
        <taxon>Arundinoideae</taxon>
        <taxon>Arundineae</taxon>
        <taxon>Arundo</taxon>
    </lineage>
</organism>
<protein>
    <submittedName>
        <fullName evidence="1">Uncharacterized protein</fullName>
    </submittedName>
</protein>
<dbReference type="EMBL" id="GBRH01220459">
    <property type="protein sequence ID" value="JAD77436.1"/>
    <property type="molecule type" value="Transcribed_RNA"/>
</dbReference>
<name>A0A0A9CPB5_ARUDO</name>
<sequence>MSKAPMAKPPCYTLLSKKLSDLKLQNPRKLKKIKSETS</sequence>
<accession>A0A0A9CPB5</accession>
<proteinExistence type="predicted"/>